<dbReference type="Proteomes" id="UP000663845">
    <property type="component" value="Unassembled WGS sequence"/>
</dbReference>
<keyword evidence="1" id="KW-1133">Transmembrane helix</keyword>
<comment type="caution">
    <text evidence="2">The sequence shown here is derived from an EMBL/GenBank/DDBJ whole genome shotgun (WGS) entry which is preliminary data.</text>
</comment>
<evidence type="ECO:0000313" key="2">
    <source>
        <dbReference type="EMBL" id="CAF1292836.1"/>
    </source>
</evidence>
<evidence type="ECO:0000313" key="3">
    <source>
        <dbReference type="EMBL" id="CAF3606765.1"/>
    </source>
</evidence>
<keyword evidence="1" id="KW-0812">Transmembrane</keyword>
<reference evidence="2" key="1">
    <citation type="submission" date="2021-02" db="EMBL/GenBank/DDBJ databases">
        <authorList>
            <person name="Nowell W R."/>
        </authorList>
    </citation>
    <scope>NUCLEOTIDE SEQUENCE</scope>
</reference>
<organism evidence="2 4">
    <name type="scientific">Adineta steineri</name>
    <dbReference type="NCBI Taxonomy" id="433720"/>
    <lineage>
        <taxon>Eukaryota</taxon>
        <taxon>Metazoa</taxon>
        <taxon>Spiralia</taxon>
        <taxon>Gnathifera</taxon>
        <taxon>Rotifera</taxon>
        <taxon>Eurotatoria</taxon>
        <taxon>Bdelloidea</taxon>
        <taxon>Adinetida</taxon>
        <taxon>Adinetidae</taxon>
        <taxon>Adineta</taxon>
    </lineage>
</organism>
<accession>A0A815D4K8</accession>
<feature type="transmembrane region" description="Helical" evidence="1">
    <location>
        <begin position="148"/>
        <end position="176"/>
    </location>
</feature>
<dbReference type="EMBL" id="CAJOAZ010000296">
    <property type="protein sequence ID" value="CAF3606765.1"/>
    <property type="molecule type" value="Genomic_DNA"/>
</dbReference>
<evidence type="ECO:0000313" key="4">
    <source>
        <dbReference type="Proteomes" id="UP000663845"/>
    </source>
</evidence>
<feature type="transmembrane region" description="Helical" evidence="1">
    <location>
        <begin position="122"/>
        <end position="142"/>
    </location>
</feature>
<keyword evidence="1" id="KW-0472">Membrane</keyword>
<sequence length="202" mass="21310">MSRNPIHTISRNDIVQYTEQVRSTNGVFSMIQQSFTFDFATYQGIDDSDLEILVGRVHDDDLKNLLAQSVLLGDAGAKYTDHNIPGETGFKKTFLAFKRVGEKYDVVYCTATQRTQVNWDRIGAAMGFGAVVGGAIGGAALFVPGVNILAGAAVVVAGAVAGGAAAGAAAGVAAIIQQRNVSNVVMGYIGKELSDRNLLRIV</sequence>
<proteinExistence type="predicted"/>
<protein>
    <submittedName>
        <fullName evidence="2">Uncharacterized protein</fullName>
    </submittedName>
</protein>
<name>A0A815D4K8_9BILA</name>
<dbReference type="AlphaFoldDB" id="A0A815D4K8"/>
<dbReference type="EMBL" id="CAJNOG010000551">
    <property type="protein sequence ID" value="CAF1292836.1"/>
    <property type="molecule type" value="Genomic_DNA"/>
</dbReference>
<gene>
    <name evidence="2" type="ORF">JYZ213_LOCUS31872</name>
    <name evidence="3" type="ORF">OXD698_LOCUS6709</name>
</gene>
<evidence type="ECO:0000256" key="1">
    <source>
        <dbReference type="SAM" id="Phobius"/>
    </source>
</evidence>
<dbReference type="Proteomes" id="UP000663844">
    <property type="component" value="Unassembled WGS sequence"/>
</dbReference>